<protein>
    <recommendedName>
        <fullName evidence="1">Aminoglycoside phosphotransferase domain-containing protein</fullName>
    </recommendedName>
</protein>
<name>A0A0H2RJY8_9AGAM</name>
<dbReference type="InterPro" id="IPR051035">
    <property type="entry name" value="Mito_inheritance_9"/>
</dbReference>
<proteinExistence type="predicted"/>
<keyword evidence="3" id="KW-1185">Reference proteome</keyword>
<evidence type="ECO:0000313" key="2">
    <source>
        <dbReference type="EMBL" id="KLO09778.1"/>
    </source>
</evidence>
<dbReference type="EMBL" id="KQ086045">
    <property type="protein sequence ID" value="KLO09778.1"/>
    <property type="molecule type" value="Genomic_DNA"/>
</dbReference>
<dbReference type="OrthoDB" id="2968323at2759"/>
<dbReference type="InterPro" id="IPR011009">
    <property type="entry name" value="Kinase-like_dom_sf"/>
</dbReference>
<dbReference type="PANTHER" id="PTHR36091:SF2">
    <property type="entry name" value="AMINOGLYCOSIDE PHOSPHOTRANSFERASE DOMAIN-CONTAINING PROTEIN"/>
    <property type="match status" value="1"/>
</dbReference>
<dbReference type="Pfam" id="PF01636">
    <property type="entry name" value="APH"/>
    <property type="match status" value="1"/>
</dbReference>
<evidence type="ECO:0000259" key="1">
    <source>
        <dbReference type="Pfam" id="PF01636"/>
    </source>
</evidence>
<accession>A0A0H2RJY8</accession>
<dbReference type="AlphaFoldDB" id="A0A0H2RJY8"/>
<dbReference type="PANTHER" id="PTHR36091">
    <property type="entry name" value="ALTERED INHERITANCE OF MITOCHONDRIA PROTEIN 9, MITOCHONDRIAL"/>
    <property type="match status" value="1"/>
</dbReference>
<reference evidence="2 3" key="1">
    <citation type="submission" date="2015-04" db="EMBL/GenBank/DDBJ databases">
        <title>Complete genome sequence of Schizopora paradoxa KUC8140, a cosmopolitan wood degrader in East Asia.</title>
        <authorList>
            <consortium name="DOE Joint Genome Institute"/>
            <person name="Min B."/>
            <person name="Park H."/>
            <person name="Jang Y."/>
            <person name="Kim J.-J."/>
            <person name="Kim K.H."/>
            <person name="Pangilinan J."/>
            <person name="Lipzen A."/>
            <person name="Riley R."/>
            <person name="Grigoriev I.V."/>
            <person name="Spatafora J.W."/>
            <person name="Choi I.-G."/>
        </authorList>
    </citation>
    <scope>NUCLEOTIDE SEQUENCE [LARGE SCALE GENOMIC DNA]</scope>
    <source>
        <strain evidence="2 3">KUC8140</strain>
    </source>
</reference>
<evidence type="ECO:0000313" key="3">
    <source>
        <dbReference type="Proteomes" id="UP000053477"/>
    </source>
</evidence>
<organism evidence="2 3">
    <name type="scientific">Schizopora paradoxa</name>
    <dbReference type="NCBI Taxonomy" id="27342"/>
    <lineage>
        <taxon>Eukaryota</taxon>
        <taxon>Fungi</taxon>
        <taxon>Dikarya</taxon>
        <taxon>Basidiomycota</taxon>
        <taxon>Agaricomycotina</taxon>
        <taxon>Agaricomycetes</taxon>
        <taxon>Hymenochaetales</taxon>
        <taxon>Schizoporaceae</taxon>
        <taxon>Schizopora</taxon>
    </lineage>
</organism>
<dbReference type="Proteomes" id="UP000053477">
    <property type="component" value="Unassembled WGS sequence"/>
</dbReference>
<dbReference type="Gene3D" id="3.90.1200.10">
    <property type="match status" value="1"/>
</dbReference>
<dbReference type="SUPFAM" id="SSF56112">
    <property type="entry name" value="Protein kinase-like (PK-like)"/>
    <property type="match status" value="1"/>
</dbReference>
<dbReference type="STRING" id="27342.A0A0H2RJY8"/>
<dbReference type="InParanoid" id="A0A0H2RJY8"/>
<dbReference type="GO" id="GO:0005739">
    <property type="term" value="C:mitochondrion"/>
    <property type="evidence" value="ECO:0007669"/>
    <property type="project" value="TreeGrafter"/>
</dbReference>
<feature type="domain" description="Aminoglycoside phosphotransferase" evidence="1">
    <location>
        <begin position="292"/>
        <end position="379"/>
    </location>
</feature>
<gene>
    <name evidence="2" type="ORF">SCHPADRAFT_549770</name>
</gene>
<sequence>MFSFVRFASRRKSTLARLPRLGRLATIEILSRSFSQLQAHYGSDHEFFRYTTAERSKEESAGKLRSDKYFEFNVNELCSVAAKSCGAEKCTGIKKLNDDGKNRVLSLRLDNGKEVVARLPLPNTGPPHLLTASEVATLDFVKNVMDIPAPKVLAWSSRAESTPIGAEFIILEKVDGVPLASVPSWRDGERREWPYFKKLLIQMVRTDEKYTKHRIAKYGSLFYREDVVGYPHTLKIFEDQSQDNEVTRKFAIGPSMSSHLWRDERRLLDVDRGPWSTPVEYATGRIRCQQEWLRKFAKPRLLEDPAYVSAEDNDPQNHITALDDCLEAFSLAMPHAYASPTIWHPDSHQGNLFVTRDEGKRYQLSGMIDWQFTSIGPFFHQVKTPNAFRYTGTRVEATRGTAEVDLPDNFDELPEDEKKLVRKEEFDAIAHVAYKDCRRRVPELDELIGHFHYTIVMNPFFAALDSWERGLDELQFQLLVLTTENNWNAIVPDHERPFFYTEGEESRILRNFRRLGEYQKRFASIDEKLASGDYDWTTADDVEEYQYDECLRMLDDYRIAQARAFNFQVLNKYIPYRKFFSDSSGSPDE</sequence>
<dbReference type="InterPro" id="IPR002575">
    <property type="entry name" value="Aminoglycoside_PTrfase"/>
</dbReference>